<keyword evidence="1" id="KW-0472">Membrane</keyword>
<accession>A0A2N9XS57</accession>
<feature type="transmembrane region" description="Helical" evidence="1">
    <location>
        <begin position="65"/>
        <end position="85"/>
    </location>
</feature>
<dbReference type="AlphaFoldDB" id="A0A2N9XS57"/>
<organism evidence="2 3">
    <name type="scientific">Snodgrassella alvi</name>
    <dbReference type="NCBI Taxonomy" id="1196083"/>
    <lineage>
        <taxon>Bacteria</taxon>
        <taxon>Pseudomonadati</taxon>
        <taxon>Pseudomonadota</taxon>
        <taxon>Betaproteobacteria</taxon>
        <taxon>Neisseriales</taxon>
        <taxon>Neisseriaceae</taxon>
        <taxon>Snodgrassella</taxon>
    </lineage>
</organism>
<gene>
    <name evidence="2" type="ORF">BHC48_04030</name>
</gene>
<reference evidence="2 3" key="1">
    <citation type="journal article" date="2017" name="MBio">
        <title>Type VI secretion-mediated competition in the bee gut microbiome.</title>
        <authorList>
            <person name="Steele M.I."/>
            <person name="Kwong W.K."/>
            <person name="Powell J.E."/>
            <person name="Whiteley M."/>
            <person name="Moran N.A."/>
        </authorList>
    </citation>
    <scope>NUCLEOTIDE SEQUENCE [LARGE SCALE GENOMIC DNA]</scope>
    <source>
        <strain evidence="2 3">Occ4-2</strain>
    </source>
</reference>
<evidence type="ECO:0000313" key="2">
    <source>
        <dbReference type="EMBL" id="PIT51463.1"/>
    </source>
</evidence>
<dbReference type="EMBL" id="MEIQ01000028">
    <property type="protein sequence ID" value="PIT51463.1"/>
    <property type="molecule type" value="Genomic_DNA"/>
</dbReference>
<sequence>MKYIKDFISLVIDELKSMLLLSCILTTGFFISNSFEQTKDGVHFFSDSDLFLEKWHIASQGIYSFKYIIISAFIWFIISVYYLRLHSKRNFADWYFYVDSRITQRTVAIVFGYFALGTSLIIDMILWLLINPSHEDFKLEVFKGMFFILGEFGWLFIICVCLLKYFIQVAKTKNESNYPNHPRQSASA</sequence>
<name>A0A2N9XS57_9NEIS</name>
<evidence type="ECO:0000313" key="3">
    <source>
        <dbReference type="Proteomes" id="UP000231484"/>
    </source>
</evidence>
<feature type="transmembrane region" description="Helical" evidence="1">
    <location>
        <begin position="106"/>
        <end position="130"/>
    </location>
</feature>
<proteinExistence type="predicted"/>
<keyword evidence="1" id="KW-1133">Transmembrane helix</keyword>
<keyword evidence="1" id="KW-0812">Transmembrane</keyword>
<comment type="caution">
    <text evidence="2">The sequence shown here is derived from an EMBL/GenBank/DDBJ whole genome shotgun (WGS) entry which is preliminary data.</text>
</comment>
<protein>
    <submittedName>
        <fullName evidence="2">Uncharacterized protein</fullName>
    </submittedName>
</protein>
<dbReference type="Proteomes" id="UP000231484">
    <property type="component" value="Unassembled WGS sequence"/>
</dbReference>
<feature type="transmembrane region" description="Helical" evidence="1">
    <location>
        <begin position="145"/>
        <end position="167"/>
    </location>
</feature>
<evidence type="ECO:0000256" key="1">
    <source>
        <dbReference type="SAM" id="Phobius"/>
    </source>
</evidence>